<dbReference type="AlphaFoldDB" id="A0A9P0DR01"/>
<gene>
    <name evidence="2" type="ORF">PHYEVI_LOCUS4625</name>
</gene>
<reference evidence="2" key="1">
    <citation type="submission" date="2022-01" db="EMBL/GenBank/DDBJ databases">
        <authorList>
            <person name="King R."/>
        </authorList>
    </citation>
    <scope>NUCLEOTIDE SEQUENCE</scope>
</reference>
<keyword evidence="1" id="KW-0812">Transmembrane</keyword>
<evidence type="ECO:0008006" key="4">
    <source>
        <dbReference type="Google" id="ProtNLM"/>
    </source>
</evidence>
<evidence type="ECO:0000313" key="2">
    <source>
        <dbReference type="EMBL" id="CAH1168036.1"/>
    </source>
</evidence>
<feature type="transmembrane region" description="Helical" evidence="1">
    <location>
        <begin position="96"/>
        <end position="115"/>
    </location>
</feature>
<dbReference type="PANTHER" id="PTHR21106:SF2">
    <property type="entry name" value="NADH DEHYDROGENASE [UBIQUINONE] 1 BETA SUBCOMPLEX SUBUNIT 6"/>
    <property type="match status" value="1"/>
</dbReference>
<keyword evidence="3" id="KW-1185">Reference proteome</keyword>
<dbReference type="GO" id="GO:0005739">
    <property type="term" value="C:mitochondrion"/>
    <property type="evidence" value="ECO:0007669"/>
    <property type="project" value="GOC"/>
</dbReference>
<dbReference type="InterPro" id="IPR019174">
    <property type="entry name" value="NADH_DH_b-subcmplx_su6"/>
</dbReference>
<dbReference type="PANTHER" id="PTHR21106">
    <property type="entry name" value="NADH DEHYDROGENASE [UBIQUINONE] 1 BETA SUBCOMPLEX SUBUNIT 6"/>
    <property type="match status" value="1"/>
</dbReference>
<dbReference type="GO" id="GO:0006120">
    <property type="term" value="P:mitochondrial electron transport, NADH to ubiquinone"/>
    <property type="evidence" value="ECO:0007669"/>
    <property type="project" value="InterPro"/>
</dbReference>
<accession>A0A9P0DR01</accession>
<dbReference type="EMBL" id="OU900095">
    <property type="protein sequence ID" value="CAH1168036.1"/>
    <property type="molecule type" value="Genomic_DNA"/>
</dbReference>
<keyword evidence="1" id="KW-0472">Membrane</keyword>
<dbReference type="Pfam" id="PF09782">
    <property type="entry name" value="NDUF_B6"/>
    <property type="match status" value="1"/>
</dbReference>
<name>A0A9P0DR01_PHYSR</name>
<keyword evidence="1" id="KW-1133">Transmembrane helix</keyword>
<dbReference type="Proteomes" id="UP001153712">
    <property type="component" value="Chromosome 2"/>
</dbReference>
<protein>
    <recommendedName>
        <fullName evidence="4">NADH dehydrogenase [ubiquinone] 1 beta subcomplex subunit 6</fullName>
    </recommendedName>
</protein>
<organism evidence="2 3">
    <name type="scientific">Phyllotreta striolata</name>
    <name type="common">Striped flea beetle</name>
    <name type="synonym">Crioceris striolata</name>
    <dbReference type="NCBI Taxonomy" id="444603"/>
    <lineage>
        <taxon>Eukaryota</taxon>
        <taxon>Metazoa</taxon>
        <taxon>Ecdysozoa</taxon>
        <taxon>Arthropoda</taxon>
        <taxon>Hexapoda</taxon>
        <taxon>Insecta</taxon>
        <taxon>Pterygota</taxon>
        <taxon>Neoptera</taxon>
        <taxon>Endopterygota</taxon>
        <taxon>Coleoptera</taxon>
        <taxon>Polyphaga</taxon>
        <taxon>Cucujiformia</taxon>
        <taxon>Chrysomeloidea</taxon>
        <taxon>Chrysomelidae</taxon>
        <taxon>Galerucinae</taxon>
        <taxon>Alticini</taxon>
        <taxon>Phyllotreta</taxon>
    </lineage>
</organism>
<dbReference type="OrthoDB" id="5824032at2759"/>
<proteinExistence type="predicted"/>
<sequence>MSQPASETGGVKPMSIADRFVSERERLHSMSKEERAFRKQWLKDQVLHPREPCEVPEMYAATHNPIRRAYKWPLNQLENALRGHFRCETAARIRYYTGRSIMIIAGAYLMTYYVMYNTNDWTRKSGMRVSRSRIAVLPGDPDFPCVSTMERADYADRGFSECGLKL</sequence>
<evidence type="ECO:0000313" key="3">
    <source>
        <dbReference type="Proteomes" id="UP001153712"/>
    </source>
</evidence>
<evidence type="ECO:0000256" key="1">
    <source>
        <dbReference type="SAM" id="Phobius"/>
    </source>
</evidence>